<sequence length="607" mass="65820">MRCPICERGCILESGKTGLCGRYTLEDGGVEECYPDRYLITSPISVETIPLLHFHPGAPFFQISTVGCNFDCPGCIATVTAREMRPDSPALRRMPPEAVVDMAEKQGCRGIAFLMNDPLASYFTFLEVAREAKARGLMVGCASNAYFTEASLEPFLGLLDCINVGVKGMSAARARLCGGANPEVVLRNIRALIGAGVHVEVACMDRLDNRDDTRLLAATLAEISPDMVLQMMRFVPIEDADPALEPAIADTEAFARELRRTLPFTYVFNTPGTRGLDTVCPSCGAPVVSRDFYGPMGARLVGLAPGVSPESVHCGACGADTAVRGPVEPPVMREGAFQGGYPFTRALEIVESMCLAMGVDDQAEVVAVWEHLLARGMLHQLHKDIQTIDGYMRLIREFGGVLGRDRAASGLVDFLAEMIAPVREGAAKVARHPRTFYAMGKPLFGLKGDRFENHLVGVAGGESLNTTLDLDGRPGRTVSAATLQELDPEVIFISSFLSNNIDDFCRECGELGLDVAAVRDGRVYTAPVPSSDFGAPKWVLGLRFIASKLHPEVFHFDSVADAADYHAHVFGRHFPLASINRSFAKPSRDWRFVKGRGREDNARGATL</sequence>
<dbReference type="InterPro" id="IPR007197">
    <property type="entry name" value="rSAM"/>
</dbReference>
<dbReference type="PANTHER" id="PTHR30352:SF5">
    <property type="entry name" value="PYRUVATE FORMATE-LYASE 1-ACTIVATING ENZYME"/>
    <property type="match status" value="1"/>
</dbReference>
<dbReference type="RefSeq" id="WP_005995529.1">
    <property type="nucleotide sequence ID" value="NZ_AECZ01000026.1"/>
</dbReference>
<gene>
    <name evidence="8" type="ORF">DesfrDRAFT_3179</name>
</gene>
<dbReference type="InterPro" id="IPR013785">
    <property type="entry name" value="Aldolase_TIM"/>
</dbReference>
<proteinExistence type="predicted"/>
<dbReference type="SFLD" id="SFLDG01101">
    <property type="entry name" value="Uncharacterised_Radical_SAM_Su"/>
    <property type="match status" value="1"/>
</dbReference>
<keyword evidence="6" id="KW-0411">Iron-sulfur</keyword>
<comment type="cofactor">
    <cofactor evidence="1">
        <name>[4Fe-4S] cluster</name>
        <dbReference type="ChEBI" id="CHEBI:49883"/>
    </cofactor>
</comment>
<reference evidence="8 9" key="1">
    <citation type="submission" date="2010-08" db="EMBL/GenBank/DDBJ databases">
        <title>The draft genome of Desulfovibrio fructosovorans JJ.</title>
        <authorList>
            <consortium name="US DOE Joint Genome Institute (JGI-PGF)"/>
            <person name="Lucas S."/>
            <person name="Copeland A."/>
            <person name="Lapidus A."/>
            <person name="Cheng J.-F."/>
            <person name="Bruce D."/>
            <person name="Goodwin L."/>
            <person name="Pitluck S."/>
            <person name="Land M.L."/>
            <person name="Hauser L."/>
            <person name="Chang Y.-J."/>
            <person name="Jeffries C."/>
            <person name="Wall J.D."/>
            <person name="Stahl D.A."/>
            <person name="Arkin A.P."/>
            <person name="Dehal P."/>
            <person name="Stolyar S.M."/>
            <person name="Hazen T.C."/>
            <person name="Woyke T.J."/>
        </authorList>
    </citation>
    <scope>NUCLEOTIDE SEQUENCE [LARGE SCALE GENOMIC DNA]</scope>
    <source>
        <strain evidence="8 9">JJ</strain>
    </source>
</reference>
<dbReference type="SUPFAM" id="SSF102114">
    <property type="entry name" value="Radical SAM enzymes"/>
    <property type="match status" value="1"/>
</dbReference>
<dbReference type="eggNOG" id="COG1180">
    <property type="taxonomic scope" value="Bacteria"/>
</dbReference>
<evidence type="ECO:0000313" key="8">
    <source>
        <dbReference type="EMBL" id="EFL50074.1"/>
    </source>
</evidence>
<keyword evidence="5" id="KW-0408">Iron</keyword>
<dbReference type="OrthoDB" id="9778883at2"/>
<evidence type="ECO:0000256" key="6">
    <source>
        <dbReference type="ARBA" id="ARBA00023014"/>
    </source>
</evidence>
<dbReference type="Proteomes" id="UP000006250">
    <property type="component" value="Unassembled WGS sequence"/>
</dbReference>
<evidence type="ECO:0000259" key="7">
    <source>
        <dbReference type="PROSITE" id="PS51918"/>
    </source>
</evidence>
<accession>E1JZX9</accession>
<dbReference type="Gene3D" id="1.20.58.2180">
    <property type="match status" value="1"/>
</dbReference>
<dbReference type="EMBL" id="AECZ01000026">
    <property type="protein sequence ID" value="EFL50074.1"/>
    <property type="molecule type" value="Genomic_DNA"/>
</dbReference>
<dbReference type="SUPFAM" id="SSF53807">
    <property type="entry name" value="Helical backbone' metal receptor"/>
    <property type="match status" value="1"/>
</dbReference>
<keyword evidence="4" id="KW-0479">Metal-binding</keyword>
<evidence type="ECO:0000256" key="1">
    <source>
        <dbReference type="ARBA" id="ARBA00001966"/>
    </source>
</evidence>
<dbReference type="SFLD" id="SFLDS00029">
    <property type="entry name" value="Radical_SAM"/>
    <property type="match status" value="1"/>
</dbReference>
<dbReference type="GO" id="GO:0046872">
    <property type="term" value="F:metal ion binding"/>
    <property type="evidence" value="ECO:0007669"/>
    <property type="project" value="UniProtKB-KW"/>
</dbReference>
<dbReference type="GO" id="GO:0003824">
    <property type="term" value="F:catalytic activity"/>
    <property type="evidence" value="ECO:0007669"/>
    <property type="project" value="InterPro"/>
</dbReference>
<dbReference type="PROSITE" id="PS51918">
    <property type="entry name" value="RADICAL_SAM"/>
    <property type="match status" value="1"/>
</dbReference>
<dbReference type="GO" id="GO:0051539">
    <property type="term" value="F:4 iron, 4 sulfur cluster binding"/>
    <property type="evidence" value="ECO:0007669"/>
    <property type="project" value="UniProtKB-KW"/>
</dbReference>
<organism evidence="8 9">
    <name type="scientific">Solidesulfovibrio fructosivorans JJ]</name>
    <dbReference type="NCBI Taxonomy" id="596151"/>
    <lineage>
        <taxon>Bacteria</taxon>
        <taxon>Pseudomonadati</taxon>
        <taxon>Thermodesulfobacteriota</taxon>
        <taxon>Desulfovibrionia</taxon>
        <taxon>Desulfovibrionales</taxon>
        <taxon>Desulfovibrionaceae</taxon>
        <taxon>Solidesulfovibrio</taxon>
    </lineage>
</organism>
<dbReference type="InterPro" id="IPR027596">
    <property type="entry name" value="AmmeMemoSam_rS"/>
</dbReference>
<dbReference type="Pfam" id="PF04055">
    <property type="entry name" value="Radical_SAM"/>
    <property type="match status" value="1"/>
</dbReference>
<dbReference type="STRING" id="596151.DesfrDRAFT_3179"/>
<keyword evidence="9" id="KW-1185">Reference proteome</keyword>
<dbReference type="Gene3D" id="3.40.50.1980">
    <property type="entry name" value="Nitrogenase molybdenum iron protein domain"/>
    <property type="match status" value="1"/>
</dbReference>
<evidence type="ECO:0000256" key="2">
    <source>
        <dbReference type="ARBA" id="ARBA00022485"/>
    </source>
</evidence>
<dbReference type="CDD" id="cd01335">
    <property type="entry name" value="Radical_SAM"/>
    <property type="match status" value="1"/>
</dbReference>
<dbReference type="AlphaFoldDB" id="E1JZX9"/>
<comment type="caution">
    <text evidence="8">The sequence shown here is derived from an EMBL/GenBank/DDBJ whole genome shotgun (WGS) entry which is preliminary data.</text>
</comment>
<evidence type="ECO:0000313" key="9">
    <source>
        <dbReference type="Proteomes" id="UP000006250"/>
    </source>
</evidence>
<keyword evidence="2" id="KW-0004">4Fe-4S</keyword>
<evidence type="ECO:0000256" key="4">
    <source>
        <dbReference type="ARBA" id="ARBA00022723"/>
    </source>
</evidence>
<name>E1JZX9_SOLFR</name>
<dbReference type="InterPro" id="IPR034457">
    <property type="entry name" value="Organic_radical-activating"/>
</dbReference>
<evidence type="ECO:0000256" key="3">
    <source>
        <dbReference type="ARBA" id="ARBA00022691"/>
    </source>
</evidence>
<keyword evidence="3" id="KW-0949">S-adenosyl-L-methionine</keyword>
<dbReference type="InterPro" id="IPR058240">
    <property type="entry name" value="rSAM_sf"/>
</dbReference>
<evidence type="ECO:0000256" key="5">
    <source>
        <dbReference type="ARBA" id="ARBA00023004"/>
    </source>
</evidence>
<protein>
    <submittedName>
        <fullName evidence="8">Radical SAM domain protein</fullName>
    </submittedName>
</protein>
<dbReference type="PANTHER" id="PTHR30352">
    <property type="entry name" value="PYRUVATE FORMATE-LYASE-ACTIVATING ENZYME"/>
    <property type="match status" value="1"/>
</dbReference>
<feature type="domain" description="Radical SAM core" evidence="7">
    <location>
        <begin position="53"/>
        <end position="274"/>
    </location>
</feature>
<dbReference type="Gene3D" id="3.20.20.70">
    <property type="entry name" value="Aldolase class I"/>
    <property type="match status" value="1"/>
</dbReference>